<name>A0ACB7IXY1_PLECO</name>
<evidence type="ECO:0000313" key="2">
    <source>
        <dbReference type="Proteomes" id="UP000824881"/>
    </source>
</evidence>
<dbReference type="Proteomes" id="UP000824881">
    <property type="component" value="Unassembled WGS sequence"/>
</dbReference>
<sequence length="332" mass="37367">MWLPRIDPDFSPSWFNPASVASAFQRAQRPGTSLAAQNMPSLPPEIIRKGKLSYSSYQHAAHIDKPVFVHVGNTKHRSALLPLALVCKETQTWMTPLLYHSVHLTKARHIRNIYEAFNHSASLIQHLWIGPVDGAYNAELDYGSPSWPVVVVHDLLALCSNLRSLTIINLSQNLFYQLADVIPASIESLSMGPIHGPLILGHLMQRPRIRNFTSGQSYMRDDEVQDIILSPYLRRFRRIGLGSAYSSAVAQSECVSVSRTLEEMQIVLCGQDRGSEVLERIMETTLRSYTDDKRVSVTPNPLHDWISVLFEEFQVEYTIFVGTALLSGKVSR</sequence>
<comment type="caution">
    <text evidence="1">The sequence shown here is derived from an EMBL/GenBank/DDBJ whole genome shotgun (WGS) entry which is preliminary data.</text>
</comment>
<protein>
    <submittedName>
        <fullName evidence="1">Uncharacterized protein</fullName>
    </submittedName>
</protein>
<evidence type="ECO:0000313" key="1">
    <source>
        <dbReference type="EMBL" id="KAG9221751.1"/>
    </source>
</evidence>
<accession>A0ACB7IXY1</accession>
<organism evidence="1 2">
    <name type="scientific">Pleurotus cornucopiae</name>
    <name type="common">Cornucopia mushroom</name>
    <dbReference type="NCBI Taxonomy" id="5321"/>
    <lineage>
        <taxon>Eukaryota</taxon>
        <taxon>Fungi</taxon>
        <taxon>Dikarya</taxon>
        <taxon>Basidiomycota</taxon>
        <taxon>Agaricomycotina</taxon>
        <taxon>Agaricomycetes</taxon>
        <taxon>Agaricomycetidae</taxon>
        <taxon>Agaricales</taxon>
        <taxon>Pleurotineae</taxon>
        <taxon>Pleurotaceae</taxon>
        <taxon>Pleurotus</taxon>
    </lineage>
</organism>
<keyword evidence="2" id="KW-1185">Reference proteome</keyword>
<gene>
    <name evidence="1" type="ORF">CCMSSC00406_0006694</name>
</gene>
<proteinExistence type="predicted"/>
<dbReference type="EMBL" id="WQMT02000006">
    <property type="protein sequence ID" value="KAG9221751.1"/>
    <property type="molecule type" value="Genomic_DNA"/>
</dbReference>
<reference evidence="1 2" key="1">
    <citation type="journal article" date="2021" name="Appl. Environ. Microbiol.">
        <title>Genetic linkage and physical mapping for an oyster mushroom Pleurotus cornucopiae and QTL analysis for the trait cap color.</title>
        <authorList>
            <person name="Zhang Y."/>
            <person name="Gao W."/>
            <person name="Sonnenberg A."/>
            <person name="Chen Q."/>
            <person name="Zhang J."/>
            <person name="Huang C."/>
        </authorList>
    </citation>
    <scope>NUCLEOTIDE SEQUENCE [LARGE SCALE GENOMIC DNA]</scope>
    <source>
        <strain evidence="1">CCMSSC00406</strain>
    </source>
</reference>